<evidence type="ECO:0000313" key="1">
    <source>
        <dbReference type="EMBL" id="PSS37888.1"/>
    </source>
</evidence>
<protein>
    <submittedName>
        <fullName evidence="1">Uncharacterized protein</fullName>
    </submittedName>
</protein>
<comment type="caution">
    <text evidence="1">The sequence shown here is derived from an EMBL/GenBank/DDBJ whole genome shotgun (WGS) entry which is preliminary data.</text>
</comment>
<dbReference type="EMBL" id="MLYV02000027">
    <property type="protein sequence ID" value="PSS37888.1"/>
    <property type="molecule type" value="Genomic_DNA"/>
</dbReference>
<keyword evidence="2" id="KW-1185">Reference proteome</keyword>
<name>A0A2R6S6H5_9APHY</name>
<dbReference type="STRING" id="98765.A0A2R6S6H5"/>
<gene>
    <name evidence="1" type="ORF">PHLCEN_2v268</name>
</gene>
<feature type="non-terminal residue" evidence="1">
    <location>
        <position position="1"/>
    </location>
</feature>
<accession>A0A2R6S6H5</accession>
<sequence>AKFLFNNYKQVLHILKEFTPEVNHMKTLLGLEDNDIKKWARKEHKFLLDLKDEPEERVLESAYVEALIMREKADANWQKVSMDFVATEGHNVQDEVKTCRLETACCHAMHEMALALHAVKDLKLKLELNKIWTPKHPKYEETLAYMQKQQFH</sequence>
<dbReference type="AlphaFoldDB" id="A0A2R6S6H5"/>
<proteinExistence type="predicted"/>
<reference evidence="1 2" key="1">
    <citation type="submission" date="2018-02" db="EMBL/GenBank/DDBJ databases">
        <title>Genome sequence of the basidiomycete white-rot fungus Phlebia centrifuga.</title>
        <authorList>
            <person name="Granchi Z."/>
            <person name="Peng M."/>
            <person name="de Vries R.P."/>
            <person name="Hilden K."/>
            <person name="Makela M.R."/>
            <person name="Grigoriev I."/>
            <person name="Riley R."/>
        </authorList>
    </citation>
    <scope>NUCLEOTIDE SEQUENCE [LARGE SCALE GENOMIC DNA]</scope>
    <source>
        <strain evidence="1 2">FBCC195</strain>
    </source>
</reference>
<organism evidence="1 2">
    <name type="scientific">Hermanssonia centrifuga</name>
    <dbReference type="NCBI Taxonomy" id="98765"/>
    <lineage>
        <taxon>Eukaryota</taxon>
        <taxon>Fungi</taxon>
        <taxon>Dikarya</taxon>
        <taxon>Basidiomycota</taxon>
        <taxon>Agaricomycotina</taxon>
        <taxon>Agaricomycetes</taxon>
        <taxon>Polyporales</taxon>
        <taxon>Meruliaceae</taxon>
        <taxon>Hermanssonia</taxon>
    </lineage>
</organism>
<evidence type="ECO:0000313" key="2">
    <source>
        <dbReference type="Proteomes" id="UP000186601"/>
    </source>
</evidence>
<dbReference type="Proteomes" id="UP000186601">
    <property type="component" value="Unassembled WGS sequence"/>
</dbReference>
<dbReference type="OrthoDB" id="2505969at2759"/>